<reference evidence="2" key="1">
    <citation type="submission" date="2022-11" db="UniProtKB">
        <authorList>
            <consortium name="WormBaseParasite"/>
        </authorList>
    </citation>
    <scope>IDENTIFICATION</scope>
</reference>
<organism evidence="1 2">
    <name type="scientific">Panagrolaimus sp. PS1159</name>
    <dbReference type="NCBI Taxonomy" id="55785"/>
    <lineage>
        <taxon>Eukaryota</taxon>
        <taxon>Metazoa</taxon>
        <taxon>Ecdysozoa</taxon>
        <taxon>Nematoda</taxon>
        <taxon>Chromadorea</taxon>
        <taxon>Rhabditida</taxon>
        <taxon>Tylenchina</taxon>
        <taxon>Panagrolaimomorpha</taxon>
        <taxon>Panagrolaimoidea</taxon>
        <taxon>Panagrolaimidae</taxon>
        <taxon>Panagrolaimus</taxon>
    </lineage>
</organism>
<protein>
    <submittedName>
        <fullName evidence="2">Uncharacterized protein</fullName>
    </submittedName>
</protein>
<proteinExistence type="predicted"/>
<dbReference type="WBParaSite" id="PS1159_v2.g19318.t1">
    <property type="protein sequence ID" value="PS1159_v2.g19318.t1"/>
    <property type="gene ID" value="PS1159_v2.g19318"/>
</dbReference>
<evidence type="ECO:0000313" key="1">
    <source>
        <dbReference type="Proteomes" id="UP000887580"/>
    </source>
</evidence>
<name>A0AC35FNC2_9BILA</name>
<sequence>MSQRATNKKTPHRTPSIDPSEKIILHHICLRDVPALGKTIGVSSTDNQDSVVFVCGSKLDSPDQLIYASFKEAAKFGSFKKYLHKFLIPCYSRKWGQKGLTNIYNGKSDYTILDEEYVKEVAEEEDVQVIEEIHHGQNLMSRKRGHEDDEIQALPSVSRQNTSENDNEVRIPSPKRQRMRDETNEKFMFARSEPVRISSELTPISINTAQSVQPPSPSNFTPIAENDQNEPSGFTPIPEDDEQPSPSYSIPITENDQQEPSGFTPNPKDDEQPSPSYSIPNSSHASIPLMDASELEEQQQLEQIKNTRSLFDFSKSEEKFIQDHMFDPSSKELALGAAGIDPHDVPACLIQHMKPTFFSTPQNLHHSM</sequence>
<evidence type="ECO:0000313" key="2">
    <source>
        <dbReference type="WBParaSite" id="PS1159_v2.g19318.t1"/>
    </source>
</evidence>
<accession>A0AC35FNC2</accession>
<dbReference type="Proteomes" id="UP000887580">
    <property type="component" value="Unplaced"/>
</dbReference>